<evidence type="ECO:0000256" key="3">
    <source>
        <dbReference type="ARBA" id="ARBA00012438"/>
    </source>
</evidence>
<dbReference type="InterPro" id="IPR001789">
    <property type="entry name" value="Sig_transdc_resp-reg_receiver"/>
</dbReference>
<keyword evidence="8" id="KW-0067">ATP-binding</keyword>
<organism evidence="15 16">
    <name type="scientific">Frankia alni (strain DSM 45986 / CECT 9034 / ACN14a)</name>
    <dbReference type="NCBI Taxonomy" id="326424"/>
    <lineage>
        <taxon>Bacteria</taxon>
        <taxon>Bacillati</taxon>
        <taxon>Actinomycetota</taxon>
        <taxon>Actinomycetes</taxon>
        <taxon>Frankiales</taxon>
        <taxon>Frankiaceae</taxon>
        <taxon>Frankia</taxon>
    </lineage>
</organism>
<dbReference type="InterPro" id="IPR035965">
    <property type="entry name" value="PAS-like_dom_sf"/>
</dbReference>
<evidence type="ECO:0000313" key="16">
    <source>
        <dbReference type="Proteomes" id="UP000000657"/>
    </source>
</evidence>
<dbReference type="InterPro" id="IPR013767">
    <property type="entry name" value="PAS_fold"/>
</dbReference>
<evidence type="ECO:0000259" key="13">
    <source>
        <dbReference type="PROSITE" id="PS50112"/>
    </source>
</evidence>
<proteinExistence type="predicted"/>
<dbReference type="InterPro" id="IPR000700">
    <property type="entry name" value="PAS-assoc_C"/>
</dbReference>
<dbReference type="InterPro" id="IPR003661">
    <property type="entry name" value="HisK_dim/P_dom"/>
</dbReference>
<dbReference type="PROSITE" id="PS50109">
    <property type="entry name" value="HIS_KIN"/>
    <property type="match status" value="1"/>
</dbReference>
<dbReference type="InterPro" id="IPR036097">
    <property type="entry name" value="HisK_dim/P_sf"/>
</dbReference>
<dbReference type="GO" id="GO:0000155">
    <property type="term" value="F:phosphorelay sensor kinase activity"/>
    <property type="evidence" value="ECO:0007669"/>
    <property type="project" value="InterPro"/>
</dbReference>
<keyword evidence="7" id="KW-0418">Kinase</keyword>
<dbReference type="SUPFAM" id="SSF47384">
    <property type="entry name" value="Homodimeric domain of signal transducing histidine kinase"/>
    <property type="match status" value="1"/>
</dbReference>
<dbReference type="eggNOG" id="COG3852">
    <property type="taxonomic scope" value="Bacteria"/>
</dbReference>
<keyword evidence="6" id="KW-0547">Nucleotide-binding</keyword>
<dbReference type="InterPro" id="IPR005467">
    <property type="entry name" value="His_kinase_dom"/>
</dbReference>
<feature type="domain" description="PAS" evidence="13">
    <location>
        <begin position="127"/>
        <end position="180"/>
    </location>
</feature>
<dbReference type="Pfam" id="PF00072">
    <property type="entry name" value="Response_reg"/>
    <property type="match status" value="1"/>
</dbReference>
<dbReference type="Gene3D" id="3.30.450.20">
    <property type="entry name" value="PAS domain"/>
    <property type="match status" value="2"/>
</dbReference>
<name>Q0RN07_FRAAA</name>
<feature type="domain" description="PAC" evidence="14">
    <location>
        <begin position="83"/>
        <end position="133"/>
    </location>
</feature>
<dbReference type="Gene3D" id="1.10.287.130">
    <property type="match status" value="1"/>
</dbReference>
<keyword evidence="4 10" id="KW-0597">Phosphoprotein</keyword>
<evidence type="ECO:0000256" key="1">
    <source>
        <dbReference type="ARBA" id="ARBA00000085"/>
    </source>
</evidence>
<evidence type="ECO:0000256" key="6">
    <source>
        <dbReference type="ARBA" id="ARBA00022741"/>
    </source>
</evidence>
<protein>
    <recommendedName>
        <fullName evidence="3">histidine kinase</fullName>
        <ecNumber evidence="3">2.7.13.3</ecNumber>
    </recommendedName>
</protein>
<dbReference type="InterPro" id="IPR000014">
    <property type="entry name" value="PAS"/>
</dbReference>
<dbReference type="SMART" id="SM00091">
    <property type="entry name" value="PAS"/>
    <property type="match status" value="2"/>
</dbReference>
<keyword evidence="16" id="KW-1185">Reference proteome</keyword>
<dbReference type="Pfam" id="PF02518">
    <property type="entry name" value="HATPase_c"/>
    <property type="match status" value="1"/>
</dbReference>
<gene>
    <name evidence="15" type="ordered locus">FRAAL2440</name>
</gene>
<reference evidence="15 16" key="1">
    <citation type="journal article" date="2007" name="Genome Res.">
        <title>Genome characteristics of facultatively symbiotic Frankia sp. strains reflect host range and host plant biogeography.</title>
        <authorList>
            <person name="Normand P."/>
            <person name="Lapierre P."/>
            <person name="Tisa L.S."/>
            <person name="Gogarten J.P."/>
            <person name="Alloisio N."/>
            <person name="Bagnarol E."/>
            <person name="Bassi C.A."/>
            <person name="Berry A.M."/>
            <person name="Bickhart D.M."/>
            <person name="Choisne N."/>
            <person name="Couloux A."/>
            <person name="Cournoyer B."/>
            <person name="Cruveiller S."/>
            <person name="Daubin V."/>
            <person name="Demange N."/>
            <person name="Francino M.P."/>
            <person name="Goltsman E."/>
            <person name="Huang Y."/>
            <person name="Kopp O.R."/>
            <person name="Labarre L."/>
            <person name="Lapidus A."/>
            <person name="Lavire C."/>
            <person name="Marechal J."/>
            <person name="Martinez M."/>
            <person name="Mastronunzio J.E."/>
            <person name="Mullin B.C."/>
            <person name="Niemann J."/>
            <person name="Pujic P."/>
            <person name="Rawnsley T."/>
            <person name="Rouy Z."/>
            <person name="Schenowitz C."/>
            <person name="Sellstedt A."/>
            <person name="Tavares F."/>
            <person name="Tomkins J.P."/>
            <person name="Vallenet D."/>
            <person name="Valverde C."/>
            <person name="Wall L.G."/>
            <person name="Wang Y."/>
            <person name="Medigue C."/>
            <person name="Benson D.R."/>
        </authorList>
    </citation>
    <scope>NUCLEOTIDE SEQUENCE [LARGE SCALE GENOMIC DNA]</scope>
    <source>
        <strain evidence="16">DSM 45986 / CECT 9034 / ACN14a</strain>
    </source>
</reference>
<dbReference type="SMART" id="SM00387">
    <property type="entry name" value="HATPase_c"/>
    <property type="match status" value="1"/>
</dbReference>
<dbReference type="GO" id="GO:0005886">
    <property type="term" value="C:plasma membrane"/>
    <property type="evidence" value="ECO:0007669"/>
    <property type="project" value="UniProtKB-SubCell"/>
</dbReference>
<dbReference type="PANTHER" id="PTHR43065:SF42">
    <property type="entry name" value="TWO-COMPONENT SENSOR PPRA"/>
    <property type="match status" value="1"/>
</dbReference>
<dbReference type="PANTHER" id="PTHR43065">
    <property type="entry name" value="SENSOR HISTIDINE KINASE"/>
    <property type="match status" value="1"/>
</dbReference>
<dbReference type="Gene3D" id="3.40.50.2300">
    <property type="match status" value="1"/>
</dbReference>
<dbReference type="SMART" id="SM00448">
    <property type="entry name" value="REC"/>
    <property type="match status" value="1"/>
</dbReference>
<dbReference type="InterPro" id="IPR036890">
    <property type="entry name" value="HATPase_C_sf"/>
</dbReference>
<evidence type="ECO:0000256" key="8">
    <source>
        <dbReference type="ARBA" id="ARBA00022840"/>
    </source>
</evidence>
<dbReference type="HOGENOM" id="CLU_000445_114_51_11"/>
<dbReference type="PROSITE" id="PS50112">
    <property type="entry name" value="PAS"/>
    <property type="match status" value="2"/>
</dbReference>
<accession>Q0RN07</accession>
<feature type="domain" description="Response regulatory" evidence="12">
    <location>
        <begin position="537"/>
        <end position="653"/>
    </location>
</feature>
<keyword evidence="9" id="KW-0902">Two-component regulatory system</keyword>
<dbReference type="PROSITE" id="PS50113">
    <property type="entry name" value="PAC"/>
    <property type="match status" value="1"/>
</dbReference>
<evidence type="ECO:0000256" key="10">
    <source>
        <dbReference type="PROSITE-ProRule" id="PRU00169"/>
    </source>
</evidence>
<evidence type="ECO:0000259" key="11">
    <source>
        <dbReference type="PROSITE" id="PS50109"/>
    </source>
</evidence>
<dbReference type="EMBL" id="CT573213">
    <property type="protein sequence ID" value="CAJ61089.1"/>
    <property type="molecule type" value="Genomic_DNA"/>
</dbReference>
<dbReference type="InterPro" id="IPR011006">
    <property type="entry name" value="CheY-like_superfamily"/>
</dbReference>
<dbReference type="SUPFAM" id="SSF52172">
    <property type="entry name" value="CheY-like"/>
    <property type="match status" value="1"/>
</dbReference>
<dbReference type="InterPro" id="IPR004358">
    <property type="entry name" value="Sig_transdc_His_kin-like_C"/>
</dbReference>
<dbReference type="EC" id="2.7.13.3" evidence="3"/>
<dbReference type="SUPFAM" id="SSF55785">
    <property type="entry name" value="PYP-like sensor domain (PAS domain)"/>
    <property type="match status" value="2"/>
</dbReference>
<feature type="domain" description="Histidine kinase" evidence="11">
    <location>
        <begin position="283"/>
        <end position="516"/>
    </location>
</feature>
<sequence length="658" mass="71457">MMEDSPTDLASGFLEAAPDAIVGVRPDGRIVLVNAQTERLFGYGRDELVGQSIEILVPDAARGAHPAHRRDYLADPRPRLMGAGLELAARRRDGSEFPVEIALSSIDTPDGLIVAAAVRDVTDRIRAEARFRGLLEAAPDAIIGVRPDGRIVLANAQSERLFGYARDELVGQSIEILVPDAVRAAHPAHRRDYLADPQPRLMGVGLDVAARRRDGSEFPAEISLSSIDTPDGLIVAAAVRDVTGRLDARLEKERLRAEAQRGRLESQLHQSQRLESLGQLAGGVAHDFNNLLGVVINYATFVAEEIAQAAAADADKERWSDVQRDIDEILRAADRATTLTHQLLAFGRRETVQPRVIDLNQVVTDMEHLLRRTLGEHIVLQTSLHPDLWPVMADPGQIEQVLTNLAVNARDAMFGGGVLTIDTTNVDADYEYAAERPDVKVGRYTQFRVSDSGTGMSPELVARVFEPFFTTKPKGEGSGLGLATVYGIISQAGGHSAIYSEPGVGTTIRCLLPATTARTVTVDEEATPITPARDGETVLLVEDQSAILEVTRRLLTRNGYQVLTAGSAHDAIPIAAEYPGEIHLLLTDVIMPHMQGKELADRIRTVRPGIRVLYMSGYAHPVLTTQGKLDPGVILLEKPFSEHLLLAKAREALDLAPV</sequence>
<feature type="modified residue" description="4-aspartylphosphate" evidence="10">
    <location>
        <position position="588"/>
    </location>
</feature>
<dbReference type="GO" id="GO:0006355">
    <property type="term" value="P:regulation of DNA-templated transcription"/>
    <property type="evidence" value="ECO:0007669"/>
    <property type="project" value="InterPro"/>
</dbReference>
<comment type="catalytic activity">
    <reaction evidence="1">
        <text>ATP + protein L-histidine = ADP + protein N-phospho-L-histidine.</text>
        <dbReference type="EC" id="2.7.13.3"/>
    </reaction>
</comment>
<dbReference type="NCBIfam" id="TIGR00229">
    <property type="entry name" value="sensory_box"/>
    <property type="match status" value="2"/>
</dbReference>
<dbReference type="Proteomes" id="UP000000657">
    <property type="component" value="Chromosome"/>
</dbReference>
<evidence type="ECO:0000256" key="4">
    <source>
        <dbReference type="ARBA" id="ARBA00022553"/>
    </source>
</evidence>
<evidence type="ECO:0000256" key="9">
    <source>
        <dbReference type="ARBA" id="ARBA00023012"/>
    </source>
</evidence>
<dbReference type="STRING" id="326424.FRAAL2440"/>
<evidence type="ECO:0000259" key="14">
    <source>
        <dbReference type="PROSITE" id="PS50113"/>
    </source>
</evidence>
<dbReference type="PRINTS" id="PR00344">
    <property type="entry name" value="BCTRLSENSOR"/>
</dbReference>
<dbReference type="AlphaFoldDB" id="Q0RN07"/>
<dbReference type="KEGG" id="fal:FRAAL2440"/>
<dbReference type="SUPFAM" id="SSF55874">
    <property type="entry name" value="ATPase domain of HSP90 chaperone/DNA topoisomerase II/histidine kinase"/>
    <property type="match status" value="1"/>
</dbReference>
<dbReference type="SMART" id="SM00388">
    <property type="entry name" value="HisKA"/>
    <property type="match status" value="1"/>
</dbReference>
<dbReference type="CDD" id="cd00130">
    <property type="entry name" value="PAS"/>
    <property type="match status" value="2"/>
</dbReference>
<dbReference type="GO" id="GO:0005524">
    <property type="term" value="F:ATP binding"/>
    <property type="evidence" value="ECO:0007669"/>
    <property type="project" value="UniProtKB-KW"/>
</dbReference>
<comment type="subcellular location">
    <subcellularLocation>
        <location evidence="2">Cell membrane</location>
    </subcellularLocation>
</comment>
<keyword evidence="5" id="KW-0808">Transferase</keyword>
<dbReference type="Pfam" id="PF00989">
    <property type="entry name" value="PAS"/>
    <property type="match status" value="2"/>
</dbReference>
<dbReference type="PROSITE" id="PS50110">
    <property type="entry name" value="RESPONSE_REGULATORY"/>
    <property type="match status" value="1"/>
</dbReference>
<evidence type="ECO:0000256" key="5">
    <source>
        <dbReference type="ARBA" id="ARBA00022679"/>
    </source>
</evidence>
<evidence type="ECO:0000256" key="2">
    <source>
        <dbReference type="ARBA" id="ARBA00004236"/>
    </source>
</evidence>
<dbReference type="Gene3D" id="3.30.565.10">
    <property type="entry name" value="Histidine kinase-like ATPase, C-terminal domain"/>
    <property type="match status" value="1"/>
</dbReference>
<dbReference type="eggNOG" id="COG4191">
    <property type="taxonomic scope" value="Bacteria"/>
</dbReference>
<dbReference type="InterPro" id="IPR003594">
    <property type="entry name" value="HATPase_dom"/>
</dbReference>
<feature type="domain" description="PAS" evidence="13">
    <location>
        <begin position="14"/>
        <end position="59"/>
    </location>
</feature>
<evidence type="ECO:0000313" key="15">
    <source>
        <dbReference type="EMBL" id="CAJ61089.1"/>
    </source>
</evidence>
<dbReference type="CDD" id="cd00082">
    <property type="entry name" value="HisKA"/>
    <property type="match status" value="1"/>
</dbReference>
<evidence type="ECO:0000256" key="7">
    <source>
        <dbReference type="ARBA" id="ARBA00022777"/>
    </source>
</evidence>
<evidence type="ECO:0000259" key="12">
    <source>
        <dbReference type="PROSITE" id="PS50110"/>
    </source>
</evidence>